<feature type="compositionally biased region" description="Basic and acidic residues" evidence="1">
    <location>
        <begin position="79"/>
        <end position="97"/>
    </location>
</feature>
<feature type="compositionally biased region" description="Low complexity" evidence="1">
    <location>
        <begin position="195"/>
        <end position="219"/>
    </location>
</feature>
<dbReference type="Proteomes" id="UP000013827">
    <property type="component" value="Unassembled WGS sequence"/>
</dbReference>
<dbReference type="PaxDb" id="2903-EOD16760"/>
<dbReference type="RefSeq" id="XP_005769189.1">
    <property type="nucleotide sequence ID" value="XM_005769132.1"/>
</dbReference>
<feature type="compositionally biased region" description="Gly residues" evidence="1">
    <location>
        <begin position="69"/>
        <end position="78"/>
    </location>
</feature>
<evidence type="ECO:0000313" key="2">
    <source>
        <dbReference type="EnsemblProtists" id="EOD16760"/>
    </source>
</evidence>
<reference evidence="3" key="1">
    <citation type="journal article" date="2013" name="Nature">
        <title>Pan genome of the phytoplankton Emiliania underpins its global distribution.</title>
        <authorList>
            <person name="Read B.A."/>
            <person name="Kegel J."/>
            <person name="Klute M.J."/>
            <person name="Kuo A."/>
            <person name="Lefebvre S.C."/>
            <person name="Maumus F."/>
            <person name="Mayer C."/>
            <person name="Miller J."/>
            <person name="Monier A."/>
            <person name="Salamov A."/>
            <person name="Young J."/>
            <person name="Aguilar M."/>
            <person name="Claverie J.M."/>
            <person name="Frickenhaus S."/>
            <person name="Gonzalez K."/>
            <person name="Herman E.K."/>
            <person name="Lin Y.C."/>
            <person name="Napier J."/>
            <person name="Ogata H."/>
            <person name="Sarno A.F."/>
            <person name="Shmutz J."/>
            <person name="Schroeder D."/>
            <person name="de Vargas C."/>
            <person name="Verret F."/>
            <person name="von Dassow P."/>
            <person name="Valentin K."/>
            <person name="Van de Peer Y."/>
            <person name="Wheeler G."/>
            <person name="Dacks J.B."/>
            <person name="Delwiche C.F."/>
            <person name="Dyhrman S.T."/>
            <person name="Glockner G."/>
            <person name="John U."/>
            <person name="Richards T."/>
            <person name="Worden A.Z."/>
            <person name="Zhang X."/>
            <person name="Grigoriev I.V."/>
            <person name="Allen A.E."/>
            <person name="Bidle K."/>
            <person name="Borodovsky M."/>
            <person name="Bowler C."/>
            <person name="Brownlee C."/>
            <person name="Cock J.M."/>
            <person name="Elias M."/>
            <person name="Gladyshev V.N."/>
            <person name="Groth M."/>
            <person name="Guda C."/>
            <person name="Hadaegh A."/>
            <person name="Iglesias-Rodriguez M.D."/>
            <person name="Jenkins J."/>
            <person name="Jones B.M."/>
            <person name="Lawson T."/>
            <person name="Leese F."/>
            <person name="Lindquist E."/>
            <person name="Lobanov A."/>
            <person name="Lomsadze A."/>
            <person name="Malik S.B."/>
            <person name="Marsh M.E."/>
            <person name="Mackinder L."/>
            <person name="Mock T."/>
            <person name="Mueller-Roeber B."/>
            <person name="Pagarete A."/>
            <person name="Parker M."/>
            <person name="Probert I."/>
            <person name="Quesneville H."/>
            <person name="Raines C."/>
            <person name="Rensing S.A."/>
            <person name="Riano-Pachon D.M."/>
            <person name="Richier S."/>
            <person name="Rokitta S."/>
            <person name="Shiraiwa Y."/>
            <person name="Soanes D.M."/>
            <person name="van der Giezen M."/>
            <person name="Wahlund T.M."/>
            <person name="Williams B."/>
            <person name="Wilson W."/>
            <person name="Wolfe G."/>
            <person name="Wurch L.L."/>
        </authorList>
    </citation>
    <scope>NUCLEOTIDE SEQUENCE</scope>
</reference>
<evidence type="ECO:0000313" key="3">
    <source>
        <dbReference type="Proteomes" id="UP000013827"/>
    </source>
</evidence>
<dbReference type="AlphaFoldDB" id="A0A0D3IZS5"/>
<reference evidence="2" key="2">
    <citation type="submission" date="2024-10" db="UniProtKB">
        <authorList>
            <consortium name="EnsemblProtists"/>
        </authorList>
    </citation>
    <scope>IDENTIFICATION</scope>
</reference>
<dbReference type="GeneID" id="17262908"/>
<sequence length="284" mass="29022">MRDLAGLALLPLGEFLTEVLGPLGPPFWPAISAADAQAEPAAEPPDVRAASVAEASNSTCAAKSASGSAGDGGDGGEGGGERRPLTKQERERAKQHPADGAPLPAAPNSSRSKPSIDGADGAVSLAEVNGGQPAPAAEAPFWPADYSKRAASKKHKRATASGAHHPLPKQKRPRDREADASAKQPGAARAEAKSAPQQPAALPTVAAAQPPPQVMAAAQRLQRRETQVENGKDTRVNAWRRAPQEWGEAQAEAQAADTAAGAPLTATEKAGLETEAGPETQRAG</sequence>
<name>A0A0D3IZS5_EMIH1</name>
<feature type="region of interest" description="Disordered" evidence="1">
    <location>
        <begin position="35"/>
        <end position="284"/>
    </location>
</feature>
<dbReference type="HOGENOM" id="CLU_981537_0_0_1"/>
<dbReference type="KEGG" id="ehx:EMIHUDRAFT_210279"/>
<feature type="compositionally biased region" description="Basic and acidic residues" evidence="1">
    <location>
        <begin position="222"/>
        <end position="235"/>
    </location>
</feature>
<protein>
    <submittedName>
        <fullName evidence="2">Uncharacterized protein</fullName>
    </submittedName>
</protein>
<accession>A0A0D3IZS5</accession>
<proteinExistence type="predicted"/>
<feature type="compositionally biased region" description="Low complexity" evidence="1">
    <location>
        <begin position="133"/>
        <end position="144"/>
    </location>
</feature>
<evidence type="ECO:0000256" key="1">
    <source>
        <dbReference type="SAM" id="MobiDB-lite"/>
    </source>
</evidence>
<organism evidence="2 3">
    <name type="scientific">Emiliania huxleyi (strain CCMP1516)</name>
    <dbReference type="NCBI Taxonomy" id="280463"/>
    <lineage>
        <taxon>Eukaryota</taxon>
        <taxon>Haptista</taxon>
        <taxon>Haptophyta</taxon>
        <taxon>Prymnesiophyceae</taxon>
        <taxon>Isochrysidales</taxon>
        <taxon>Noelaerhabdaceae</taxon>
        <taxon>Emiliania</taxon>
    </lineage>
</organism>
<feature type="compositionally biased region" description="Low complexity" evidence="1">
    <location>
        <begin position="244"/>
        <end position="267"/>
    </location>
</feature>
<dbReference type="EnsemblProtists" id="EOD16760">
    <property type="protein sequence ID" value="EOD16760"/>
    <property type="gene ID" value="EMIHUDRAFT_210279"/>
</dbReference>
<keyword evidence="3" id="KW-1185">Reference proteome</keyword>